<gene>
    <name evidence="2" type="ORF">V6984_05685</name>
</gene>
<sequence>MKSKKNEPNNTFDDGNIPEIDLPRGKNHTKPDYNVEPLPESSRPRQDGPGGN</sequence>
<dbReference type="EMBL" id="CP146256">
    <property type="protein sequence ID" value="XAH75248.1"/>
    <property type="molecule type" value="Genomic_DNA"/>
</dbReference>
<keyword evidence="3" id="KW-1185">Reference proteome</keyword>
<protein>
    <submittedName>
        <fullName evidence="2">Uncharacterized protein</fullName>
    </submittedName>
</protein>
<dbReference type="Proteomes" id="UP001451571">
    <property type="component" value="Chromosome"/>
</dbReference>
<name>A0ABZ3EYB4_9FIRM</name>
<evidence type="ECO:0000313" key="2">
    <source>
        <dbReference type="EMBL" id="XAH75248.1"/>
    </source>
</evidence>
<proteinExistence type="predicted"/>
<evidence type="ECO:0000313" key="3">
    <source>
        <dbReference type="Proteomes" id="UP001451571"/>
    </source>
</evidence>
<dbReference type="RefSeq" id="WP_342758811.1">
    <property type="nucleotide sequence ID" value="NZ_CP146256.1"/>
</dbReference>
<feature type="region of interest" description="Disordered" evidence="1">
    <location>
        <begin position="1"/>
        <end position="52"/>
    </location>
</feature>
<feature type="compositionally biased region" description="Basic and acidic residues" evidence="1">
    <location>
        <begin position="21"/>
        <end position="33"/>
    </location>
</feature>
<evidence type="ECO:0000256" key="1">
    <source>
        <dbReference type="SAM" id="MobiDB-lite"/>
    </source>
</evidence>
<reference evidence="2 3" key="1">
    <citation type="submission" date="2024-02" db="EMBL/GenBank/DDBJ databases">
        <title>Bacterial strain from lacustrine sediment.</title>
        <authorList>
            <person name="Petit C."/>
            <person name="Fadhlaoui K."/>
        </authorList>
    </citation>
    <scope>NUCLEOTIDE SEQUENCE [LARGE SCALE GENOMIC DNA]</scope>
    <source>
        <strain evidence="2 3">IPX-CK</strain>
    </source>
</reference>
<organism evidence="2 3">
    <name type="scientific">Kineothrix sedimenti</name>
    <dbReference type="NCBI Taxonomy" id="3123317"/>
    <lineage>
        <taxon>Bacteria</taxon>
        <taxon>Bacillati</taxon>
        <taxon>Bacillota</taxon>
        <taxon>Clostridia</taxon>
        <taxon>Lachnospirales</taxon>
        <taxon>Lachnospiraceae</taxon>
        <taxon>Kineothrix</taxon>
    </lineage>
</organism>
<accession>A0ABZ3EYB4</accession>